<name>A0A5E7DJZ9_PSEFL</name>
<gene>
    <name evidence="2" type="ORF">PS723_03861</name>
</gene>
<evidence type="ECO:0000313" key="3">
    <source>
        <dbReference type="Proteomes" id="UP000379480"/>
    </source>
</evidence>
<dbReference type="Proteomes" id="UP000379480">
    <property type="component" value="Unassembled WGS sequence"/>
</dbReference>
<accession>A0A5E7DJZ9</accession>
<feature type="signal peptide" evidence="1">
    <location>
        <begin position="1"/>
        <end position="23"/>
    </location>
</feature>
<feature type="chain" id="PRO_5023139664" description="Secreted protein" evidence="1">
    <location>
        <begin position="24"/>
        <end position="77"/>
    </location>
</feature>
<protein>
    <recommendedName>
        <fullName evidence="4">Secreted protein</fullName>
    </recommendedName>
</protein>
<dbReference type="EMBL" id="CABVHY010000019">
    <property type="protein sequence ID" value="VVO16601.1"/>
    <property type="molecule type" value="Genomic_DNA"/>
</dbReference>
<dbReference type="RefSeq" id="WP_150805209.1">
    <property type="nucleotide sequence ID" value="NZ_CABVHY010000019.1"/>
</dbReference>
<evidence type="ECO:0000256" key="1">
    <source>
        <dbReference type="SAM" id="SignalP"/>
    </source>
</evidence>
<proteinExistence type="predicted"/>
<organism evidence="2 3">
    <name type="scientific">Pseudomonas fluorescens</name>
    <dbReference type="NCBI Taxonomy" id="294"/>
    <lineage>
        <taxon>Bacteria</taxon>
        <taxon>Pseudomonadati</taxon>
        <taxon>Pseudomonadota</taxon>
        <taxon>Gammaproteobacteria</taxon>
        <taxon>Pseudomonadales</taxon>
        <taxon>Pseudomonadaceae</taxon>
        <taxon>Pseudomonas</taxon>
    </lineage>
</organism>
<dbReference type="AlphaFoldDB" id="A0A5E7DJZ9"/>
<sequence precursor="true">MNSALLLLNALALAVVVVFQFQADGSAGQLASTTAHYPHHQAPTPAVVSDHALDSTRIARDIQVERSNSQPSQSWVF</sequence>
<keyword evidence="1" id="KW-0732">Signal</keyword>
<evidence type="ECO:0000313" key="2">
    <source>
        <dbReference type="EMBL" id="VVO16601.1"/>
    </source>
</evidence>
<dbReference type="OrthoDB" id="9972440at2"/>
<reference evidence="2 3" key="1">
    <citation type="submission" date="2019-09" db="EMBL/GenBank/DDBJ databases">
        <authorList>
            <person name="Chandra G."/>
            <person name="Truman W A."/>
        </authorList>
    </citation>
    <scope>NUCLEOTIDE SEQUENCE [LARGE SCALE GENOMIC DNA]</scope>
    <source>
        <strain evidence="2">PS723</strain>
    </source>
</reference>
<evidence type="ECO:0008006" key="4">
    <source>
        <dbReference type="Google" id="ProtNLM"/>
    </source>
</evidence>